<dbReference type="SUPFAM" id="SSF53448">
    <property type="entry name" value="Nucleotide-diphospho-sugar transferases"/>
    <property type="match status" value="1"/>
</dbReference>
<sequence>MNESEVNARFMTSQMKRQALEEKMKALVTQLRAAGQLAANTAVQELVQCSSGHLNPALYPDRPHLSLMLQYWRRPAVIPYMESLIEACNKQVPSELVVNMDDVDSPADAEAWAELAWRSQGLVVPVLSSNVHEARAINRMAGVARGRVLVLLQDDDTLQPADCSWAPALLKQFEAMPKLGMVGLKGYRRGATAGNKERWSDTFRLFSDPGTGAFFTYPLHVDYAPLAFRRSALRNVGGVDEGMSDRGECGIVGDWEMSVRMWAAGWHVGFMPLLGRGRIDKEEGSTHRPDFVRRCWGRQLDLGRRVYNSRWGTGFNAGIGQFLETLENKIRILNLKTLTKNYTDCPFRKGCDDLVGNPALPAAQAEEFRSVGAPMVDA</sequence>
<evidence type="ECO:0008006" key="3">
    <source>
        <dbReference type="Google" id="ProtNLM"/>
    </source>
</evidence>
<dbReference type="GO" id="GO:0016757">
    <property type="term" value="F:glycosyltransferase activity"/>
    <property type="evidence" value="ECO:0007669"/>
    <property type="project" value="UniProtKB-ARBA"/>
</dbReference>
<dbReference type="EMBL" id="CM008963">
    <property type="protein sequence ID" value="PNW87052.1"/>
    <property type="molecule type" value="Genomic_DNA"/>
</dbReference>
<dbReference type="KEGG" id="cre:CHLRE_02g106950v5"/>
<dbReference type="AlphaFoldDB" id="A0A2K3E2P2"/>
<name>A0A2K3E2P2_CHLRE</name>
<reference evidence="1 2" key="1">
    <citation type="journal article" date="2007" name="Science">
        <title>The Chlamydomonas genome reveals the evolution of key animal and plant functions.</title>
        <authorList>
            <person name="Merchant S.S."/>
            <person name="Prochnik S.E."/>
            <person name="Vallon O."/>
            <person name="Harris E.H."/>
            <person name="Karpowicz S.J."/>
            <person name="Witman G.B."/>
            <person name="Terry A."/>
            <person name="Salamov A."/>
            <person name="Fritz-Laylin L.K."/>
            <person name="Marechal-Drouard L."/>
            <person name="Marshall W.F."/>
            <person name="Qu L.H."/>
            <person name="Nelson D.R."/>
            <person name="Sanderfoot A.A."/>
            <person name="Spalding M.H."/>
            <person name="Kapitonov V.V."/>
            <person name="Ren Q."/>
            <person name="Ferris P."/>
            <person name="Lindquist E."/>
            <person name="Shapiro H."/>
            <person name="Lucas S.M."/>
            <person name="Grimwood J."/>
            <person name="Schmutz J."/>
            <person name="Cardol P."/>
            <person name="Cerutti H."/>
            <person name="Chanfreau G."/>
            <person name="Chen C.L."/>
            <person name="Cognat V."/>
            <person name="Croft M.T."/>
            <person name="Dent R."/>
            <person name="Dutcher S."/>
            <person name="Fernandez E."/>
            <person name="Fukuzawa H."/>
            <person name="Gonzalez-Ballester D."/>
            <person name="Gonzalez-Halphen D."/>
            <person name="Hallmann A."/>
            <person name="Hanikenne M."/>
            <person name="Hippler M."/>
            <person name="Inwood W."/>
            <person name="Jabbari K."/>
            <person name="Kalanon M."/>
            <person name="Kuras R."/>
            <person name="Lefebvre P.A."/>
            <person name="Lemaire S.D."/>
            <person name="Lobanov A.V."/>
            <person name="Lohr M."/>
            <person name="Manuell A."/>
            <person name="Meier I."/>
            <person name="Mets L."/>
            <person name="Mittag M."/>
            <person name="Mittelmeier T."/>
            <person name="Moroney J.V."/>
            <person name="Moseley J."/>
            <person name="Napoli C."/>
            <person name="Nedelcu A.M."/>
            <person name="Niyogi K."/>
            <person name="Novoselov S.V."/>
            <person name="Paulsen I.T."/>
            <person name="Pazour G."/>
            <person name="Purton S."/>
            <person name="Ral J.P."/>
            <person name="Riano-Pachon D.M."/>
            <person name="Riekhof W."/>
            <person name="Rymarquis L."/>
            <person name="Schroda M."/>
            <person name="Stern D."/>
            <person name="Umen J."/>
            <person name="Willows R."/>
            <person name="Wilson N."/>
            <person name="Zimmer S.L."/>
            <person name="Allmer J."/>
            <person name="Balk J."/>
            <person name="Bisova K."/>
            <person name="Chen C.J."/>
            <person name="Elias M."/>
            <person name="Gendler K."/>
            <person name="Hauser C."/>
            <person name="Lamb M.R."/>
            <person name="Ledford H."/>
            <person name="Long J.C."/>
            <person name="Minagawa J."/>
            <person name="Page M.D."/>
            <person name="Pan J."/>
            <person name="Pootakham W."/>
            <person name="Roje S."/>
            <person name="Rose A."/>
            <person name="Stahlberg E."/>
            <person name="Terauchi A.M."/>
            <person name="Yang P."/>
            <person name="Ball S."/>
            <person name="Bowler C."/>
            <person name="Dieckmann C.L."/>
            <person name="Gladyshev V.N."/>
            <person name="Green P."/>
            <person name="Jorgensen R."/>
            <person name="Mayfield S."/>
            <person name="Mueller-Roeber B."/>
            <person name="Rajamani S."/>
            <person name="Sayre R.T."/>
            <person name="Brokstein P."/>
            <person name="Dubchak I."/>
            <person name="Goodstein D."/>
            <person name="Hornick L."/>
            <person name="Huang Y.W."/>
            <person name="Jhaveri J."/>
            <person name="Luo Y."/>
            <person name="Martinez D."/>
            <person name="Ngau W.C."/>
            <person name="Otillar B."/>
            <person name="Poliakov A."/>
            <person name="Porter A."/>
            <person name="Szajkowski L."/>
            <person name="Werner G."/>
            <person name="Zhou K."/>
            <person name="Grigoriev I.V."/>
            <person name="Rokhsar D.S."/>
            <person name="Grossman A.R."/>
        </authorList>
    </citation>
    <scope>NUCLEOTIDE SEQUENCE [LARGE SCALE GENOMIC DNA]</scope>
    <source>
        <strain evidence="2">CC-503</strain>
    </source>
</reference>
<dbReference type="Gramene" id="PNW87052">
    <property type="protein sequence ID" value="PNW87052"/>
    <property type="gene ID" value="CHLRE_02g106950v5"/>
</dbReference>
<keyword evidence="2" id="KW-1185">Reference proteome</keyword>
<dbReference type="Proteomes" id="UP000006906">
    <property type="component" value="Chromosome 2"/>
</dbReference>
<protein>
    <recommendedName>
        <fullName evidence="3">Glycosyltransferase 2-like domain-containing protein</fullName>
    </recommendedName>
</protein>
<dbReference type="OMA" id="VDEGMSD"/>
<gene>
    <name evidence="1" type="ORF">CHLRE_02g106950v5</name>
</gene>
<dbReference type="GeneID" id="5725514"/>
<dbReference type="Gene3D" id="3.90.550.10">
    <property type="entry name" value="Spore Coat Polysaccharide Biosynthesis Protein SpsA, Chain A"/>
    <property type="match status" value="1"/>
</dbReference>
<dbReference type="InterPro" id="IPR029044">
    <property type="entry name" value="Nucleotide-diphossugar_trans"/>
</dbReference>
<dbReference type="PANTHER" id="PTHR22916">
    <property type="entry name" value="GLYCOSYLTRANSFERASE"/>
    <property type="match status" value="1"/>
</dbReference>
<dbReference type="RefSeq" id="XP_001699964.2">
    <property type="nucleotide sequence ID" value="XM_001699912.2"/>
</dbReference>
<organism evidence="1 2">
    <name type="scientific">Chlamydomonas reinhardtii</name>
    <name type="common">Chlamydomonas smithii</name>
    <dbReference type="NCBI Taxonomy" id="3055"/>
    <lineage>
        <taxon>Eukaryota</taxon>
        <taxon>Viridiplantae</taxon>
        <taxon>Chlorophyta</taxon>
        <taxon>core chlorophytes</taxon>
        <taxon>Chlorophyceae</taxon>
        <taxon>CS clade</taxon>
        <taxon>Chlamydomonadales</taxon>
        <taxon>Chlamydomonadaceae</taxon>
        <taxon>Chlamydomonas</taxon>
    </lineage>
</organism>
<dbReference type="InParanoid" id="A0A2K3E2P2"/>
<proteinExistence type="predicted"/>
<dbReference type="PaxDb" id="3055-EDP07660"/>
<evidence type="ECO:0000313" key="2">
    <source>
        <dbReference type="Proteomes" id="UP000006906"/>
    </source>
</evidence>
<dbReference type="PANTHER" id="PTHR22916:SF3">
    <property type="entry name" value="UDP-GLCNAC:BETAGAL BETA-1,3-N-ACETYLGLUCOSAMINYLTRANSFERASE-LIKE PROTEIN 1"/>
    <property type="match status" value="1"/>
</dbReference>
<accession>A0A2K3E2P2</accession>
<dbReference type="ExpressionAtlas" id="A0A2K3E2P2">
    <property type="expression patterns" value="baseline and differential"/>
</dbReference>
<dbReference type="OrthoDB" id="523921at2759"/>
<evidence type="ECO:0000313" key="1">
    <source>
        <dbReference type="EMBL" id="PNW87052.1"/>
    </source>
</evidence>